<evidence type="ECO:0000256" key="2">
    <source>
        <dbReference type="ARBA" id="ARBA00006432"/>
    </source>
</evidence>
<feature type="domain" description="AMP-dependent synthetase/ligase" evidence="10">
    <location>
        <begin position="39"/>
        <end position="411"/>
    </location>
</feature>
<dbReference type="GO" id="GO:0044550">
    <property type="term" value="P:secondary metabolite biosynthetic process"/>
    <property type="evidence" value="ECO:0007669"/>
    <property type="project" value="TreeGrafter"/>
</dbReference>
<dbReference type="PANTHER" id="PTHR45527:SF10">
    <property type="entry name" value="PYOCHELIN SYNTHASE PCHF"/>
    <property type="match status" value="1"/>
</dbReference>
<dbReference type="InterPro" id="IPR009081">
    <property type="entry name" value="PP-bd_ACP"/>
</dbReference>
<dbReference type="PROSITE" id="PS00455">
    <property type="entry name" value="AMP_BINDING"/>
    <property type="match status" value="1"/>
</dbReference>
<dbReference type="Pfam" id="PF23024">
    <property type="entry name" value="AMP-dom_DIP2-like"/>
    <property type="match status" value="1"/>
</dbReference>
<evidence type="ECO:0000256" key="9">
    <source>
        <dbReference type="SAM" id="MobiDB-lite"/>
    </source>
</evidence>
<evidence type="ECO:0000256" key="7">
    <source>
        <dbReference type="ARBA" id="ARBA00022832"/>
    </source>
</evidence>
<feature type="domain" description="Carrier" evidence="11">
    <location>
        <begin position="1608"/>
        <end position="1667"/>
    </location>
</feature>
<keyword evidence="8" id="KW-0443">Lipid metabolism</keyword>
<comment type="similarity">
    <text evidence="2">Belongs to the ATP-dependent AMP-binding enzyme family.</text>
</comment>
<protein>
    <submittedName>
        <fullName evidence="14">Dihydroaeruginoic acid synthetase</fullName>
    </submittedName>
</protein>
<sequence length="1699" mass="180753">MSTSRIGASPPPPVDDKARNGRSSTYSDAESIAGQLMSRAEAAPDFPAFASVGSSEDVCLTNACLCERASAIAFRLARVASVGDRVMLAFRNPLDFVPAFFGCCLAGTIPVPVAPRHGRDTMLAIAQDCGAAIALTAEEREALPGIQWMRTDDGERRAPFLSVVTDDHPALLQYTSGSTRTPQGVAVTHSGLRATIRDLDSAALHDTDSVMVSWLPYFHDMGLVYGILTPLYCGFTAYLMPPEKFIAQPMSWLRAIATVRGTHTAAPNFAYALCADRAADLAPETDLSSLRFALNGAEPIRCETVRRFEAAFAPFGLRPSVVIPGYGLAEATLKVASGRSGEGMRSARFERDALALGRVVPHRDGVELASCGTSLIDTRVRIVDPQTCRPCAPDVIGEIWVAGRTVAGGYWRRPQETQRVFRARLDDGEGPWLRTGDLGFVHDGSLFVASRLKDLIIVGGRNFYCHDIEDSISGCHPAIRMGRVFAAAIEGADGEGILVGAEVRSGCDETAARAIIPVIRSALMNEHGVAPARIVLLRRGNILRTSSGKTRRAATRDALLRGDLQIVADDGGGMTGDAILAEIARFVPGAAAQPAGRLIDLGLDSLSAARLAASVRARHGVDLTFATLFAASADSLKREIIDRRIDGRGAPTAAPAAPPHYEADQPFELSEMQQAYWIGQQSGVPLGRVQPHIRVDFEVDHARVPDLGRRLAQLVERHPALRMAVRGDGRAVFEAHAYDPVLPQQDLRNLDESTLAERLRAVRAALADGSGRPVAACFSRITDTMAILHVRLGLLAGDLRSFLLLVRELVHGASREPSPGIVPLAPPPLPDERREAWLRRIDSIAPAPELPAAMALADVVDPRFVILRRELPEPLSAALTARAQALGVTLASLCTAAFADVVRLWSAAPEFTLNVTCNTRAAQAGEAIGDYTSNTLLSLRERHASFAELARAVQRQVWADLDEPWCSGVAILRELGRRNGAPVLMPVVLTSLLSGDPADDLAALDALGRVVDIANPTPQVSLHAILGRRGERLVVMWEYVAQLFPERMVDAMFAAFVDSLATIAAEPLAVELPVVAKLAPDEAARRAATNATDVERAPRRLETPFVRHANAHPDAVAVRQGGAALTYGQLLRDAEDIGSALQRLGVARGDVVAAVVEPGPRAVAALLGIELAGAVYLPVEPSWPSARIDALLREAGVRHAVATTGDFDLPVPSLRLDRPLARATPAPVADAGPSDAAYVIFTSGSTGRPKGVVITHEAAANTIDDINARFAVGPADRALCVSSLAFDLSVYDIFGLLAAGGAVVFPERARDPDAISQALSDAAVTIWNSVPAVLELLLDVAAPRSAHLRLALLSGDWIAPTLPERLRDAFPNVQPISLGGATEASIWSVVHPIAPADAALASIPYGKPLSNQQCFVRAPDGRERPHGVAGELLLGGCGLALAYLGNEAETARRFFVDADGRRLYRTGDLARWLPSGELELLGRMDGQVKVQGYRIELGEIEAAAMRAGGISRAVASAVRRNGAAVIQLHVVALPERRGDIVAAVRAELVLHLPAYMQPHHVAVLDALPLTANGKVDRARLAALPAPVSAPAARVAAAARRDASLEATMLDAFAEVVGVDIDPQQGFFDAGATSMHIVRLRALLASRGVAVAPLVDFFSLATIRALASRSAASGADTLNAKDVAGVRAYRQRARARKEAM</sequence>
<name>Q2SW11_BURTA</name>
<evidence type="ECO:0000256" key="1">
    <source>
        <dbReference type="ARBA" id="ARBA00004924"/>
    </source>
</evidence>
<evidence type="ECO:0000256" key="4">
    <source>
        <dbReference type="ARBA" id="ARBA00022553"/>
    </source>
</evidence>
<dbReference type="InterPro" id="IPR045851">
    <property type="entry name" value="AMP-bd_C_sf"/>
</dbReference>
<keyword evidence="15" id="KW-1185">Reference proteome</keyword>
<comment type="pathway">
    <text evidence="1">Siderophore biosynthesis.</text>
</comment>
<dbReference type="InterPro" id="IPR010071">
    <property type="entry name" value="AA_adenyl_dom"/>
</dbReference>
<dbReference type="InterPro" id="IPR040097">
    <property type="entry name" value="FAAL/FAAC"/>
</dbReference>
<keyword evidence="7" id="KW-0276">Fatty acid metabolism</keyword>
<accession>Q2SW11</accession>
<dbReference type="Pfam" id="PF00550">
    <property type="entry name" value="PP-binding"/>
    <property type="match status" value="2"/>
</dbReference>
<feature type="domain" description="Carrier" evidence="11">
    <location>
        <begin position="593"/>
        <end position="630"/>
    </location>
</feature>
<dbReference type="Pfam" id="PF13193">
    <property type="entry name" value="AMP-binding_C"/>
    <property type="match status" value="1"/>
</dbReference>
<dbReference type="GO" id="GO:0043041">
    <property type="term" value="P:amino acid activation for nonribosomal peptide biosynthetic process"/>
    <property type="evidence" value="ECO:0007669"/>
    <property type="project" value="TreeGrafter"/>
</dbReference>
<dbReference type="InterPro" id="IPR042099">
    <property type="entry name" value="ANL_N_sf"/>
</dbReference>
<feature type="region of interest" description="Disordered" evidence="9">
    <location>
        <begin position="1"/>
        <end position="28"/>
    </location>
</feature>
<dbReference type="Gene3D" id="3.30.559.30">
    <property type="entry name" value="Nonribosomal peptide synthetase, condensation domain"/>
    <property type="match status" value="1"/>
</dbReference>
<dbReference type="GO" id="GO:0005737">
    <property type="term" value="C:cytoplasm"/>
    <property type="evidence" value="ECO:0007669"/>
    <property type="project" value="TreeGrafter"/>
</dbReference>
<dbReference type="GO" id="GO:0016874">
    <property type="term" value="F:ligase activity"/>
    <property type="evidence" value="ECO:0007669"/>
    <property type="project" value="UniProtKB-KW"/>
</dbReference>
<feature type="domain" description="AMP-binding enzyme C-terminal" evidence="13">
    <location>
        <begin position="454"/>
        <end position="567"/>
    </location>
</feature>
<dbReference type="GO" id="GO:0071766">
    <property type="term" value="P:Actinobacterium-type cell wall biogenesis"/>
    <property type="evidence" value="ECO:0007669"/>
    <property type="project" value="UniProtKB-ARBA"/>
</dbReference>
<dbReference type="SUPFAM" id="SSF56801">
    <property type="entry name" value="Acetyl-CoA synthetase-like"/>
    <property type="match status" value="2"/>
</dbReference>
<dbReference type="Gene3D" id="3.30.559.10">
    <property type="entry name" value="Chloramphenicol acetyltransferase-like domain"/>
    <property type="match status" value="1"/>
</dbReference>
<dbReference type="Gene3D" id="1.10.1200.10">
    <property type="entry name" value="ACP-like"/>
    <property type="match status" value="2"/>
</dbReference>
<evidence type="ECO:0000256" key="6">
    <source>
        <dbReference type="ARBA" id="ARBA00022723"/>
    </source>
</evidence>
<evidence type="ECO:0000256" key="8">
    <source>
        <dbReference type="ARBA" id="ARBA00023098"/>
    </source>
</evidence>
<dbReference type="GO" id="GO:0006631">
    <property type="term" value="P:fatty acid metabolic process"/>
    <property type="evidence" value="ECO:0007669"/>
    <property type="project" value="UniProtKB-KW"/>
</dbReference>
<dbReference type="SUPFAM" id="SSF47336">
    <property type="entry name" value="ACP-like"/>
    <property type="match status" value="2"/>
</dbReference>
<dbReference type="Gene3D" id="3.40.50.980">
    <property type="match status" value="2"/>
</dbReference>
<evidence type="ECO:0000256" key="3">
    <source>
        <dbReference type="ARBA" id="ARBA00022450"/>
    </source>
</evidence>
<evidence type="ECO:0000313" key="15">
    <source>
        <dbReference type="Proteomes" id="UP000001930"/>
    </source>
</evidence>
<dbReference type="CDD" id="cd05931">
    <property type="entry name" value="FAAL"/>
    <property type="match status" value="1"/>
</dbReference>
<dbReference type="RefSeq" id="WP_011402347.1">
    <property type="nucleotide sequence ID" value="NC_007651.1"/>
</dbReference>
<dbReference type="KEGG" id="bte:BTH_I2367"/>
<dbReference type="GeneID" id="45122086"/>
<proteinExistence type="inferred from homology"/>
<reference evidence="14 15" key="1">
    <citation type="journal article" date="2005" name="BMC Genomics">
        <title>Bacterial genome adaptation to niches: divergence of the potential virulence genes in three Burkholderia species of different survival strategies.</title>
        <authorList>
            <person name="Kim H.S."/>
            <person name="Schell M.A."/>
            <person name="Yu Y."/>
            <person name="Ulrich R.L."/>
            <person name="Sarria S.H."/>
            <person name="Nierman W.C."/>
            <person name="DeShazer D."/>
        </authorList>
    </citation>
    <scope>NUCLEOTIDE SEQUENCE [LARGE SCALE GENOMIC DNA]</scope>
    <source>
        <strain evidence="15">ATCC 700388 / DSM 13276 / CCUG 48851 / CIP 106301 / E264</strain>
    </source>
</reference>
<evidence type="ECO:0000313" key="14">
    <source>
        <dbReference type="EMBL" id="ABC39418.1"/>
    </source>
</evidence>
<evidence type="ECO:0000256" key="5">
    <source>
        <dbReference type="ARBA" id="ARBA00022598"/>
    </source>
</evidence>
<evidence type="ECO:0000259" key="11">
    <source>
        <dbReference type="Pfam" id="PF00550"/>
    </source>
</evidence>
<dbReference type="Gene3D" id="2.30.38.10">
    <property type="entry name" value="Luciferase, Domain 3"/>
    <property type="match status" value="1"/>
</dbReference>
<dbReference type="Gene3D" id="3.30.300.30">
    <property type="match status" value="2"/>
</dbReference>
<dbReference type="InterPro" id="IPR023213">
    <property type="entry name" value="CAT-like_dom_sf"/>
</dbReference>
<dbReference type="PANTHER" id="PTHR45527">
    <property type="entry name" value="NONRIBOSOMAL PEPTIDE SYNTHETASE"/>
    <property type="match status" value="1"/>
</dbReference>
<feature type="domain" description="AMP-dependent synthetase/ligase" evidence="10">
    <location>
        <begin position="1106"/>
        <end position="1444"/>
    </location>
</feature>
<dbReference type="InterPro" id="IPR020845">
    <property type="entry name" value="AMP-binding_CS"/>
</dbReference>
<keyword evidence="3" id="KW-0596">Phosphopantetheine</keyword>
<keyword evidence="6" id="KW-0479">Metal-binding</keyword>
<gene>
    <name evidence="14" type="ordered locus">BTH_I2367</name>
</gene>
<dbReference type="InterPro" id="IPR025110">
    <property type="entry name" value="AMP-bd_C"/>
</dbReference>
<dbReference type="GO" id="GO:0031177">
    <property type="term" value="F:phosphopantetheine binding"/>
    <property type="evidence" value="ECO:0007669"/>
    <property type="project" value="TreeGrafter"/>
</dbReference>
<dbReference type="HOGENOM" id="CLU_000022_0_9_4"/>
<evidence type="ECO:0000259" key="12">
    <source>
        <dbReference type="Pfam" id="PF13193"/>
    </source>
</evidence>
<dbReference type="NCBIfam" id="TIGR01733">
    <property type="entry name" value="AA-adenyl-dom"/>
    <property type="match status" value="1"/>
</dbReference>
<dbReference type="EMBL" id="CP000086">
    <property type="protein sequence ID" value="ABC39418.1"/>
    <property type="molecule type" value="Genomic_DNA"/>
</dbReference>
<dbReference type="Pfam" id="PF00501">
    <property type="entry name" value="AMP-binding"/>
    <property type="match status" value="2"/>
</dbReference>
<feature type="domain" description="AMP-binding enzyme C-terminal" evidence="12">
    <location>
        <begin position="1499"/>
        <end position="1574"/>
    </location>
</feature>
<dbReference type="InterPro" id="IPR036736">
    <property type="entry name" value="ACP-like_sf"/>
</dbReference>
<dbReference type="Proteomes" id="UP000001930">
    <property type="component" value="Chromosome I"/>
</dbReference>
<dbReference type="InterPro" id="IPR000873">
    <property type="entry name" value="AMP-dep_synth/lig_dom"/>
</dbReference>
<dbReference type="FunFam" id="3.40.50.12780:FF:000013">
    <property type="entry name" value="Long-chain-fatty-acid--AMP ligase FadD32"/>
    <property type="match status" value="1"/>
</dbReference>
<organism evidence="14 15">
    <name type="scientific">Burkholderia thailandensis (strain ATCC 700388 / DSM 13276 / CCUG 48851 / CIP 106301 / E264)</name>
    <dbReference type="NCBI Taxonomy" id="271848"/>
    <lineage>
        <taxon>Bacteria</taxon>
        <taxon>Pseudomonadati</taxon>
        <taxon>Pseudomonadota</taxon>
        <taxon>Betaproteobacteria</taxon>
        <taxon>Burkholderiales</taxon>
        <taxon>Burkholderiaceae</taxon>
        <taxon>Burkholderia</taxon>
        <taxon>pseudomallei group</taxon>
    </lineage>
</organism>
<dbReference type="PROSITE" id="PS00012">
    <property type="entry name" value="PHOSPHOPANTETHEINE"/>
    <property type="match status" value="1"/>
</dbReference>
<evidence type="ECO:0000259" key="13">
    <source>
        <dbReference type="Pfam" id="PF23024"/>
    </source>
</evidence>
<keyword evidence="4" id="KW-0597">Phosphoprotein</keyword>
<dbReference type="InterPro" id="IPR006162">
    <property type="entry name" value="Ppantetheine_attach_site"/>
</dbReference>
<evidence type="ECO:0000259" key="10">
    <source>
        <dbReference type="Pfam" id="PF00501"/>
    </source>
</evidence>
<keyword evidence="5" id="KW-0436">Ligase</keyword>
<dbReference type="SUPFAM" id="SSF52777">
    <property type="entry name" value="CoA-dependent acyltransferases"/>
    <property type="match status" value="2"/>
</dbReference>
<dbReference type="GO" id="GO:0008610">
    <property type="term" value="P:lipid biosynthetic process"/>
    <property type="evidence" value="ECO:0007669"/>
    <property type="project" value="InterPro"/>
</dbReference>
<dbReference type="GO" id="GO:0046872">
    <property type="term" value="F:metal ion binding"/>
    <property type="evidence" value="ECO:0007669"/>
    <property type="project" value="UniProtKB-KW"/>
</dbReference>
<dbReference type="Gene3D" id="3.40.50.12780">
    <property type="entry name" value="N-terminal domain of ligase-like"/>
    <property type="match status" value="1"/>
</dbReference>